<protein>
    <recommendedName>
        <fullName evidence="1">F-box domain-containing protein</fullName>
    </recommendedName>
</protein>
<keyword evidence="3" id="KW-1185">Reference proteome</keyword>
<reference evidence="2 3" key="1">
    <citation type="journal article" date="2018" name="Nat. Ecol. Evol.">
        <title>Pezizomycetes genomes reveal the molecular basis of ectomycorrhizal truffle lifestyle.</title>
        <authorList>
            <person name="Murat C."/>
            <person name="Payen T."/>
            <person name="Noel B."/>
            <person name="Kuo A."/>
            <person name="Morin E."/>
            <person name="Chen J."/>
            <person name="Kohler A."/>
            <person name="Krizsan K."/>
            <person name="Balestrini R."/>
            <person name="Da Silva C."/>
            <person name="Montanini B."/>
            <person name="Hainaut M."/>
            <person name="Levati E."/>
            <person name="Barry K.W."/>
            <person name="Belfiori B."/>
            <person name="Cichocki N."/>
            <person name="Clum A."/>
            <person name="Dockter R.B."/>
            <person name="Fauchery L."/>
            <person name="Guy J."/>
            <person name="Iotti M."/>
            <person name="Le Tacon F."/>
            <person name="Lindquist E.A."/>
            <person name="Lipzen A."/>
            <person name="Malagnac F."/>
            <person name="Mello A."/>
            <person name="Molinier V."/>
            <person name="Miyauchi S."/>
            <person name="Poulain J."/>
            <person name="Riccioni C."/>
            <person name="Rubini A."/>
            <person name="Sitrit Y."/>
            <person name="Splivallo R."/>
            <person name="Traeger S."/>
            <person name="Wang M."/>
            <person name="Zifcakova L."/>
            <person name="Wipf D."/>
            <person name="Zambonelli A."/>
            <person name="Paolocci F."/>
            <person name="Nowrousian M."/>
            <person name="Ottonello S."/>
            <person name="Baldrian P."/>
            <person name="Spatafora J.W."/>
            <person name="Henrissat B."/>
            <person name="Nagy L.G."/>
            <person name="Aury J.M."/>
            <person name="Wincker P."/>
            <person name="Grigoriev I.V."/>
            <person name="Bonfante P."/>
            <person name="Martin F.M."/>
        </authorList>
    </citation>
    <scope>NUCLEOTIDE SEQUENCE [LARGE SCALE GENOMIC DNA]</scope>
    <source>
        <strain evidence="2 3">RN42</strain>
    </source>
</reference>
<evidence type="ECO:0000313" key="3">
    <source>
        <dbReference type="Proteomes" id="UP000275078"/>
    </source>
</evidence>
<feature type="domain" description="F-box" evidence="1">
    <location>
        <begin position="1"/>
        <end position="50"/>
    </location>
</feature>
<organism evidence="2 3">
    <name type="scientific">Ascobolus immersus RN42</name>
    <dbReference type="NCBI Taxonomy" id="1160509"/>
    <lineage>
        <taxon>Eukaryota</taxon>
        <taxon>Fungi</taxon>
        <taxon>Dikarya</taxon>
        <taxon>Ascomycota</taxon>
        <taxon>Pezizomycotina</taxon>
        <taxon>Pezizomycetes</taxon>
        <taxon>Pezizales</taxon>
        <taxon>Ascobolaceae</taxon>
        <taxon>Ascobolus</taxon>
    </lineage>
</organism>
<dbReference type="InterPro" id="IPR036047">
    <property type="entry name" value="F-box-like_dom_sf"/>
</dbReference>
<dbReference type="InterPro" id="IPR001810">
    <property type="entry name" value="F-box_dom"/>
</dbReference>
<accession>A0A3N4IEU5</accession>
<evidence type="ECO:0000259" key="1">
    <source>
        <dbReference type="PROSITE" id="PS50181"/>
    </source>
</evidence>
<dbReference type="PROSITE" id="PS50181">
    <property type="entry name" value="FBOX"/>
    <property type="match status" value="1"/>
</dbReference>
<dbReference type="EMBL" id="ML119690">
    <property type="protein sequence ID" value="RPA80234.1"/>
    <property type="molecule type" value="Genomic_DNA"/>
</dbReference>
<dbReference type="AlphaFoldDB" id="A0A3N4IEU5"/>
<dbReference type="SUPFAM" id="SSF81383">
    <property type="entry name" value="F-box domain"/>
    <property type="match status" value="1"/>
</dbReference>
<evidence type="ECO:0000313" key="2">
    <source>
        <dbReference type="EMBL" id="RPA80234.1"/>
    </source>
</evidence>
<sequence>MSIQTLPNELFLQIVNCLDRPSIVSLSRTNKRLRAPLRNYLARHSVIVRFPQEYLPRPFCHIDIAGLAQVGIDLTRYTSIHDPIPYDQVKPNVYFALVLLESKPEDLLTYHSDGSEYLPENRGQDVHYHHDGGRQCWVTAGPWEQSMLDQNVPDRALRVKWRNFDFFPNIRSVDVEMRIAHGSKFGTVGSEGKVTAQHPLFTIPLATEEGPSLFQVWGMMGDGFAKRWFCRNPKGRYDELNLLANMYRARKEDGTPDYDSDSHYKSPKFIAEARRNDLVKVVPYTMRTVLEDWGVVRELSFADVQFAHEASYELRPIATISMFGKNTFEWFWKHREHSVDYNNSMFPTTGMEIDEVVHYVHRKYHTGRTTEEYKEQYGELRCGCTEDDLLEGHQGHTPGQAFDMRALLGLEHIEAMSIAKAGSYNVVNSLQFTYEPRRTIRFIHLEGIIFDNGREKPHHQPSMFVALHNMFKKPERLQILIIQDCQLRWEKVEGLDGVPENGEDDDAEVLKRWTWEKMFTSVAGKRRVEMCVLGGLKDYENKNGVPDAMLREWEKHVLTVVSEEDEAAASTVLQLEQLHLSK</sequence>
<name>A0A3N4IEU5_ASCIM</name>
<dbReference type="CDD" id="cd09917">
    <property type="entry name" value="F-box_SF"/>
    <property type="match status" value="1"/>
</dbReference>
<dbReference type="Pfam" id="PF00646">
    <property type="entry name" value="F-box"/>
    <property type="match status" value="1"/>
</dbReference>
<proteinExistence type="predicted"/>
<gene>
    <name evidence="2" type="ORF">BJ508DRAFT_307617</name>
</gene>
<dbReference type="Proteomes" id="UP000275078">
    <property type="component" value="Unassembled WGS sequence"/>
</dbReference>